<protein>
    <submittedName>
        <fullName evidence="4">Conjugative transfer protein TrbB</fullName>
    </submittedName>
</protein>
<evidence type="ECO:0000256" key="1">
    <source>
        <dbReference type="SAM" id="MobiDB-lite"/>
    </source>
</evidence>
<dbReference type="InterPro" id="IPR036249">
    <property type="entry name" value="Thioredoxin-like_sf"/>
</dbReference>
<dbReference type="Gene3D" id="3.40.30.10">
    <property type="entry name" value="Glutaredoxin"/>
    <property type="match status" value="1"/>
</dbReference>
<reference evidence="4" key="1">
    <citation type="submission" date="2013-11" db="EMBL/GenBank/DDBJ databases">
        <title>The novel cryptic plasmid pEA68 of Erwinia amylovora strain 692 and definition of a novel family of plasmids.</title>
        <authorList>
            <person name="Ismail E."/>
            <person name="Blom J."/>
            <person name="Bultreys A."/>
            <person name="Ivanovic M."/>
            <person name="Obradovic A."/>
            <person name="Van Doorn J."/>
            <person name="Bergsma-Vlami M."/>
            <person name="Maes M."/>
            <person name="Willems A."/>
            <person name="Stockwell V."/>
            <person name="Smits T.H.M."/>
            <person name="Pulawska J."/>
        </authorList>
    </citation>
    <scope>NUCLEOTIDE SEQUENCE [LARGE SCALE GENOMIC DNA]</scope>
    <source>
        <strain evidence="4">692</strain>
        <plasmid evidence="4">pEA68</plasmid>
    </source>
</reference>
<dbReference type="AlphaFoldDB" id="A0A0P0ZGX5"/>
<evidence type="ECO:0000259" key="3">
    <source>
        <dbReference type="Pfam" id="PF13098"/>
    </source>
</evidence>
<name>A0A0P0ZGX5_ERWAM</name>
<accession>A0A0P0ZGX5</accession>
<keyword evidence="2" id="KW-0812">Transmembrane</keyword>
<dbReference type="SUPFAM" id="SSF52833">
    <property type="entry name" value="Thioredoxin-like"/>
    <property type="match status" value="1"/>
</dbReference>
<dbReference type="Pfam" id="PF13098">
    <property type="entry name" value="Thioredoxin_2"/>
    <property type="match status" value="1"/>
</dbReference>
<evidence type="ECO:0000256" key="2">
    <source>
        <dbReference type="SAM" id="Phobius"/>
    </source>
</evidence>
<gene>
    <name evidence="4" type="primary">trbB</name>
    <name evidence="4" type="ORF">EAMY692_p10075</name>
</gene>
<feature type="region of interest" description="Disordered" evidence="1">
    <location>
        <begin position="173"/>
        <end position="194"/>
    </location>
</feature>
<feature type="transmembrane region" description="Helical" evidence="2">
    <location>
        <begin position="113"/>
        <end position="133"/>
    </location>
</feature>
<geneLocation type="plasmid" evidence="4">
    <name>pEA68</name>
</geneLocation>
<keyword evidence="2" id="KW-0472">Membrane</keyword>
<organism evidence="4">
    <name type="scientific">Erwinia amylovora</name>
    <name type="common">Fire blight bacteria</name>
    <dbReference type="NCBI Taxonomy" id="552"/>
    <lineage>
        <taxon>Bacteria</taxon>
        <taxon>Pseudomonadati</taxon>
        <taxon>Pseudomonadota</taxon>
        <taxon>Gammaproteobacteria</taxon>
        <taxon>Enterobacterales</taxon>
        <taxon>Erwiniaceae</taxon>
        <taxon>Erwinia</taxon>
    </lineage>
</organism>
<proteinExistence type="predicted"/>
<feature type="domain" description="Thioredoxin-like fold" evidence="3">
    <location>
        <begin position="235"/>
        <end position="369"/>
    </location>
</feature>
<dbReference type="RefSeq" id="WP_160174269.1">
    <property type="nucleotide sequence ID" value="NZ_HG813238.1"/>
</dbReference>
<dbReference type="EMBL" id="HG813238">
    <property type="protein sequence ID" value="CDM08122.1"/>
    <property type="molecule type" value="Genomic_DNA"/>
</dbReference>
<dbReference type="InterPro" id="IPR012336">
    <property type="entry name" value="Thioredoxin-like_fold"/>
</dbReference>
<sequence>MNLSRREGPFVAELTGSLLSARRETGEAGCGIGGAEFRTDDASASLFILPVADMPGFVMHGDGLYVQHAHDALVPLYRGGDAAQLLRCITGLLTDAELRGAKRRKFTDAGWTLAPYVLAGGLLVLACAAASLITSPSSYPHGVPAAGVVYRPETAPARPYPVPSMATPLAVPREAGERPAPTLPQAATPADGWDLPQAATPADGWDLPPAVREALPEKLHNAASRGLFTVPLSGGHARTVYVFADPACPNCQRMERHIETAAGTVNVVIFPVTIEGRDESLKALTPVMALPEAQRAAAWKRLFAADAGIGVPGSAAAPAVTDETQAETARGAIGVNEVAFRAYRLPGTPWTISDDGRYVPQSVLSSPGALEAFLNGGAYDGQ</sequence>
<keyword evidence="2" id="KW-1133">Transmembrane helix</keyword>
<feature type="compositionally biased region" description="Low complexity" evidence="1">
    <location>
        <begin position="179"/>
        <end position="190"/>
    </location>
</feature>
<keyword evidence="4" id="KW-0614">Plasmid</keyword>
<evidence type="ECO:0000313" key="4">
    <source>
        <dbReference type="EMBL" id="CDM08122.1"/>
    </source>
</evidence>